<dbReference type="Proteomes" id="UP000199120">
    <property type="component" value="Unassembled WGS sequence"/>
</dbReference>
<dbReference type="AlphaFoldDB" id="A0A1H7RRN7"/>
<protein>
    <submittedName>
        <fullName evidence="4">TadE-like protein</fullName>
    </submittedName>
</protein>
<feature type="transmembrane region" description="Helical" evidence="2">
    <location>
        <begin position="31"/>
        <end position="52"/>
    </location>
</feature>
<dbReference type="InterPro" id="IPR012495">
    <property type="entry name" value="TadE-like_dom"/>
</dbReference>
<keyword evidence="5" id="KW-1185">Reference proteome</keyword>
<evidence type="ECO:0000313" key="5">
    <source>
        <dbReference type="Proteomes" id="UP000199120"/>
    </source>
</evidence>
<feature type="compositionally biased region" description="Basic residues" evidence="1">
    <location>
        <begin position="1"/>
        <end position="12"/>
    </location>
</feature>
<dbReference type="EMBL" id="FOAJ01000010">
    <property type="protein sequence ID" value="SEL62688.1"/>
    <property type="molecule type" value="Genomic_DNA"/>
</dbReference>
<evidence type="ECO:0000256" key="2">
    <source>
        <dbReference type="SAM" id="Phobius"/>
    </source>
</evidence>
<feature type="region of interest" description="Disordered" evidence="1">
    <location>
        <begin position="1"/>
        <end position="22"/>
    </location>
</feature>
<dbReference type="Pfam" id="PF07811">
    <property type="entry name" value="TadE"/>
    <property type="match status" value="1"/>
</dbReference>
<keyword evidence="2" id="KW-0812">Transmembrane</keyword>
<keyword evidence="2" id="KW-0472">Membrane</keyword>
<keyword evidence="2" id="KW-1133">Transmembrane helix</keyword>
<gene>
    <name evidence="4" type="ORF">SAMN05192542_110152</name>
</gene>
<dbReference type="RefSeq" id="WP_177197959.1">
    <property type="nucleotide sequence ID" value="NZ_FNSR01000003.1"/>
</dbReference>
<reference evidence="5" key="1">
    <citation type="submission" date="2016-10" db="EMBL/GenBank/DDBJ databases">
        <authorList>
            <person name="Varghese N."/>
            <person name="Submissions S."/>
        </authorList>
    </citation>
    <scope>NUCLEOTIDE SEQUENCE [LARGE SCALE GENOMIC DNA]</scope>
    <source>
        <strain evidence="5">LMG 26416</strain>
    </source>
</reference>
<sequence length="247" mass="26478">MLILSRHSRLAGRRRDGAAPPRTRGSVAIEVLLIVPLILLMLLGFSELYLYMRATSMVEHAAFTLANSLGQMPYVVDDSSVSNANNLGTLWSDAALLADPDDLKNHGGVIITSVCDGTSGSTNCGWNQFGTQSLANGVPKICWQASTPWTGVAMQSQVTSGSVLPPQSTWPFYRGDAALVIEVFYRYNPFPMTSTFWHDAPGATTIYRRVYARQRAMNWTSMPLMAIGGAAGAQGSNGCPGVIATGS</sequence>
<evidence type="ECO:0000313" key="4">
    <source>
        <dbReference type="EMBL" id="SEL62688.1"/>
    </source>
</evidence>
<organism evidence="4 5">
    <name type="scientific">Paraburkholderia caballeronis</name>
    <dbReference type="NCBI Taxonomy" id="416943"/>
    <lineage>
        <taxon>Bacteria</taxon>
        <taxon>Pseudomonadati</taxon>
        <taxon>Pseudomonadota</taxon>
        <taxon>Betaproteobacteria</taxon>
        <taxon>Burkholderiales</taxon>
        <taxon>Burkholderiaceae</taxon>
        <taxon>Paraburkholderia</taxon>
    </lineage>
</organism>
<accession>A0A1H7RRN7</accession>
<name>A0A1H7RRN7_9BURK</name>
<evidence type="ECO:0000256" key="1">
    <source>
        <dbReference type="SAM" id="MobiDB-lite"/>
    </source>
</evidence>
<dbReference type="STRING" id="416943.SAMN05445871_5526"/>
<evidence type="ECO:0000259" key="3">
    <source>
        <dbReference type="Pfam" id="PF07811"/>
    </source>
</evidence>
<proteinExistence type="predicted"/>
<feature type="domain" description="TadE-like" evidence="3">
    <location>
        <begin position="25"/>
        <end position="63"/>
    </location>
</feature>